<reference evidence="2" key="2">
    <citation type="submission" date="2020-11" db="EMBL/GenBank/DDBJ databases">
        <authorList>
            <person name="McCartney M.A."/>
            <person name="Auch B."/>
            <person name="Kono T."/>
            <person name="Mallez S."/>
            <person name="Becker A."/>
            <person name="Gohl D.M."/>
            <person name="Silverstein K.A.T."/>
            <person name="Koren S."/>
            <person name="Bechman K.B."/>
            <person name="Herman A."/>
            <person name="Abrahante J.E."/>
            <person name="Garbe J."/>
        </authorList>
    </citation>
    <scope>NUCLEOTIDE SEQUENCE</scope>
    <source>
        <strain evidence="2">Duluth1</strain>
        <tissue evidence="2">Whole animal</tissue>
    </source>
</reference>
<reference evidence="2" key="1">
    <citation type="journal article" date="2019" name="bioRxiv">
        <title>The Genome of the Zebra Mussel, Dreissena polymorpha: A Resource for Invasive Species Research.</title>
        <authorList>
            <person name="McCartney M.A."/>
            <person name="Auch B."/>
            <person name="Kono T."/>
            <person name="Mallez S."/>
            <person name="Zhang Y."/>
            <person name="Obille A."/>
            <person name="Becker A."/>
            <person name="Abrahante J.E."/>
            <person name="Garbe J."/>
            <person name="Badalamenti J.P."/>
            <person name="Herman A."/>
            <person name="Mangelson H."/>
            <person name="Liachko I."/>
            <person name="Sullivan S."/>
            <person name="Sone E.D."/>
            <person name="Koren S."/>
            <person name="Silverstein K.A.T."/>
            <person name="Beckman K.B."/>
            <person name="Gohl D.M."/>
        </authorList>
    </citation>
    <scope>NUCLEOTIDE SEQUENCE</scope>
    <source>
        <strain evidence="2">Duluth1</strain>
        <tissue evidence="2">Whole animal</tissue>
    </source>
</reference>
<dbReference type="AlphaFoldDB" id="A0A9D4EBC1"/>
<comment type="caution">
    <text evidence="2">The sequence shown here is derived from an EMBL/GenBank/DDBJ whole genome shotgun (WGS) entry which is preliminary data.</text>
</comment>
<keyword evidence="1" id="KW-0732">Signal</keyword>
<feature type="signal peptide" evidence="1">
    <location>
        <begin position="1"/>
        <end position="25"/>
    </location>
</feature>
<sequence length="103" mass="11682">MEISCKRILFVSVATFVVCLRVANGHPNSYYRLSQSGGFDGVTKLADMMCAFCKQNGDILCVERICASASRRYGTRWMFPVNDIRGFGYDSVGWGKWGRQLFY</sequence>
<gene>
    <name evidence="2" type="ORF">DPMN_176613</name>
</gene>
<evidence type="ECO:0000313" key="3">
    <source>
        <dbReference type="Proteomes" id="UP000828390"/>
    </source>
</evidence>
<feature type="chain" id="PRO_5039248684" evidence="1">
    <location>
        <begin position="26"/>
        <end position="103"/>
    </location>
</feature>
<evidence type="ECO:0000256" key="1">
    <source>
        <dbReference type="SAM" id="SignalP"/>
    </source>
</evidence>
<evidence type="ECO:0000313" key="2">
    <source>
        <dbReference type="EMBL" id="KAH3775215.1"/>
    </source>
</evidence>
<accession>A0A9D4EBC1</accession>
<keyword evidence="3" id="KW-1185">Reference proteome</keyword>
<proteinExistence type="predicted"/>
<organism evidence="2 3">
    <name type="scientific">Dreissena polymorpha</name>
    <name type="common">Zebra mussel</name>
    <name type="synonym">Mytilus polymorpha</name>
    <dbReference type="NCBI Taxonomy" id="45954"/>
    <lineage>
        <taxon>Eukaryota</taxon>
        <taxon>Metazoa</taxon>
        <taxon>Spiralia</taxon>
        <taxon>Lophotrochozoa</taxon>
        <taxon>Mollusca</taxon>
        <taxon>Bivalvia</taxon>
        <taxon>Autobranchia</taxon>
        <taxon>Heteroconchia</taxon>
        <taxon>Euheterodonta</taxon>
        <taxon>Imparidentia</taxon>
        <taxon>Neoheterodontei</taxon>
        <taxon>Myida</taxon>
        <taxon>Dreissenoidea</taxon>
        <taxon>Dreissenidae</taxon>
        <taxon>Dreissena</taxon>
    </lineage>
</organism>
<protein>
    <submittedName>
        <fullName evidence="2">Uncharacterized protein</fullName>
    </submittedName>
</protein>
<name>A0A9D4EBC1_DREPO</name>
<dbReference type="EMBL" id="JAIWYP010000009">
    <property type="protein sequence ID" value="KAH3775215.1"/>
    <property type="molecule type" value="Genomic_DNA"/>
</dbReference>
<dbReference type="Proteomes" id="UP000828390">
    <property type="component" value="Unassembled WGS sequence"/>
</dbReference>